<evidence type="ECO:0000313" key="3">
    <source>
        <dbReference type="Proteomes" id="UP001205311"/>
    </source>
</evidence>
<reference evidence="2 3" key="1">
    <citation type="submission" date="2022-06" db="EMBL/GenBank/DDBJ databases">
        <title>Genomic Encyclopedia of Archaeal and Bacterial Type Strains, Phase II (KMG-II): from individual species to whole genera.</title>
        <authorList>
            <person name="Goeker M."/>
        </authorList>
    </citation>
    <scope>NUCLEOTIDE SEQUENCE [LARGE SCALE GENOMIC DNA]</scope>
    <source>
        <strain evidence="2 3">DSM 40477</strain>
    </source>
</reference>
<accession>A0ABT1HW57</accession>
<evidence type="ECO:0000313" key="2">
    <source>
        <dbReference type="EMBL" id="MCP2259702.1"/>
    </source>
</evidence>
<feature type="compositionally biased region" description="Basic and acidic residues" evidence="1">
    <location>
        <begin position="54"/>
        <end position="67"/>
    </location>
</feature>
<proteinExistence type="predicted"/>
<organism evidence="2 3">
    <name type="scientific">Streptoalloteichus tenebrarius (strain ATCC 17920 / DSM 40477 / JCM 4838 / CBS 697.72 / NBRC 16177 / NCIMB 11028 / NRRL B-12390 / A12253. 1 / ISP 5477)</name>
    <name type="common">Streptomyces tenebrarius</name>
    <dbReference type="NCBI Taxonomy" id="1933"/>
    <lineage>
        <taxon>Bacteria</taxon>
        <taxon>Bacillati</taxon>
        <taxon>Actinomycetota</taxon>
        <taxon>Actinomycetes</taxon>
        <taxon>Pseudonocardiales</taxon>
        <taxon>Pseudonocardiaceae</taxon>
        <taxon>Streptoalloteichus</taxon>
    </lineage>
</organism>
<dbReference type="EMBL" id="JAMTCP010000019">
    <property type="protein sequence ID" value="MCP2259702.1"/>
    <property type="molecule type" value="Genomic_DNA"/>
</dbReference>
<protein>
    <submittedName>
        <fullName evidence="2">Uncharacterized protein</fullName>
    </submittedName>
</protein>
<feature type="region of interest" description="Disordered" evidence="1">
    <location>
        <begin position="1"/>
        <end position="67"/>
    </location>
</feature>
<gene>
    <name evidence="2" type="ORF">LX15_003408</name>
</gene>
<comment type="caution">
    <text evidence="2">The sequence shown here is derived from an EMBL/GenBank/DDBJ whole genome shotgun (WGS) entry which is preliminary data.</text>
</comment>
<keyword evidence="3" id="KW-1185">Reference proteome</keyword>
<feature type="compositionally biased region" description="Basic and acidic residues" evidence="1">
    <location>
        <begin position="10"/>
        <end position="33"/>
    </location>
</feature>
<dbReference type="Proteomes" id="UP001205311">
    <property type="component" value="Unassembled WGS sequence"/>
</dbReference>
<evidence type="ECO:0000256" key="1">
    <source>
        <dbReference type="SAM" id="MobiDB-lite"/>
    </source>
</evidence>
<name>A0ABT1HW57_STRSD</name>
<sequence length="67" mass="7446">MEAEPVNTEPEGRPAEDERSPLEKLKEKAKKVVDPGVPTPGRDNAETFAPAPPTEERPRPDEGRDQR</sequence>